<dbReference type="Pfam" id="PF03466">
    <property type="entry name" value="LysR_substrate"/>
    <property type="match status" value="1"/>
</dbReference>
<dbReference type="InterPro" id="IPR036390">
    <property type="entry name" value="WH_DNA-bd_sf"/>
</dbReference>
<sequence length="312" mass="34574">MDRLLSMRVFERVVNEGGFAAAARSLDLSAPVVTRLVADLEDHLGTRLLQRSTRRLALTEAGQSYLSRVRNILQDIDEADAVTRSQSTELEGLLRVHAPPVLASYVLGPLLAGFRQRYPKIAFDIEVESSNEPPFEEFDITLMGADESFNGEIVARKVIETEAILVASPGYLQRRGTPAQPEDLLQHDCLRLKPATGRVRAWRMWRESDPATLREIAVTPVIAANHTDTLLRAALDGAGITSVAMDTVVPWLARGELVRVLSPWITGRLMMYAALPSRKFIPQRTRVFLDYLVEQAREQASSALQACAARGC</sequence>
<organism evidence="6 7">
    <name type="scientific">Comamonas antarctica</name>
    <dbReference type="NCBI Taxonomy" id="2743470"/>
    <lineage>
        <taxon>Bacteria</taxon>
        <taxon>Pseudomonadati</taxon>
        <taxon>Pseudomonadota</taxon>
        <taxon>Betaproteobacteria</taxon>
        <taxon>Burkholderiales</taxon>
        <taxon>Comamonadaceae</taxon>
        <taxon>Comamonas</taxon>
    </lineage>
</organism>
<dbReference type="InterPro" id="IPR005119">
    <property type="entry name" value="LysR_subst-bd"/>
</dbReference>
<dbReference type="SUPFAM" id="SSF46785">
    <property type="entry name" value="Winged helix' DNA-binding domain"/>
    <property type="match status" value="1"/>
</dbReference>
<evidence type="ECO:0000256" key="1">
    <source>
        <dbReference type="ARBA" id="ARBA00009437"/>
    </source>
</evidence>
<evidence type="ECO:0000256" key="3">
    <source>
        <dbReference type="ARBA" id="ARBA00023125"/>
    </source>
</evidence>
<dbReference type="GO" id="GO:0043565">
    <property type="term" value="F:sequence-specific DNA binding"/>
    <property type="evidence" value="ECO:0007669"/>
    <property type="project" value="TreeGrafter"/>
</dbReference>
<dbReference type="Gene3D" id="3.40.190.290">
    <property type="match status" value="1"/>
</dbReference>
<reference evidence="6 7" key="1">
    <citation type="submission" date="2020-06" db="EMBL/GenBank/DDBJ databases">
        <title>Acidovorax antarctica sp. nov., isolated from Corinth ice sheet soil, Antarctic Fields Peninsula.</title>
        <authorList>
            <person name="Xu Q."/>
            <person name="Peng F."/>
        </authorList>
    </citation>
    <scope>NUCLEOTIDE SEQUENCE [LARGE SCALE GENOMIC DNA]</scope>
    <source>
        <strain evidence="6 7">16-35-5</strain>
        <plasmid evidence="6 7">unnamed1</plasmid>
    </source>
</reference>
<accession>A0A6N1XC41</accession>
<dbReference type="RefSeq" id="WP_175506169.1">
    <property type="nucleotide sequence ID" value="NZ_CP054841.1"/>
</dbReference>
<dbReference type="EMBL" id="CP054841">
    <property type="protein sequence ID" value="QKV55380.1"/>
    <property type="molecule type" value="Genomic_DNA"/>
</dbReference>
<keyword evidence="7" id="KW-1185">Reference proteome</keyword>
<dbReference type="Pfam" id="PF00126">
    <property type="entry name" value="HTH_1"/>
    <property type="match status" value="1"/>
</dbReference>
<dbReference type="InterPro" id="IPR058163">
    <property type="entry name" value="LysR-type_TF_proteobact-type"/>
</dbReference>
<dbReference type="InterPro" id="IPR000847">
    <property type="entry name" value="LysR_HTH_N"/>
</dbReference>
<evidence type="ECO:0000313" key="6">
    <source>
        <dbReference type="EMBL" id="QKV55380.1"/>
    </source>
</evidence>
<dbReference type="KEGG" id="aant:HUK68_20885"/>
<dbReference type="SUPFAM" id="SSF53850">
    <property type="entry name" value="Periplasmic binding protein-like II"/>
    <property type="match status" value="1"/>
</dbReference>
<protein>
    <submittedName>
        <fullName evidence="6">LysR family transcriptional regulator</fullName>
    </submittedName>
</protein>
<dbReference type="Gene3D" id="1.10.10.10">
    <property type="entry name" value="Winged helix-like DNA-binding domain superfamily/Winged helix DNA-binding domain"/>
    <property type="match status" value="1"/>
</dbReference>
<dbReference type="AlphaFoldDB" id="A0A6N1XC41"/>
<keyword evidence="4" id="KW-0804">Transcription</keyword>
<dbReference type="GO" id="GO:0006351">
    <property type="term" value="P:DNA-templated transcription"/>
    <property type="evidence" value="ECO:0007669"/>
    <property type="project" value="TreeGrafter"/>
</dbReference>
<feature type="domain" description="HTH lysR-type" evidence="5">
    <location>
        <begin position="1"/>
        <end position="59"/>
    </location>
</feature>
<dbReference type="GO" id="GO:0003700">
    <property type="term" value="F:DNA-binding transcription factor activity"/>
    <property type="evidence" value="ECO:0007669"/>
    <property type="project" value="InterPro"/>
</dbReference>
<geneLocation type="plasmid" evidence="6 7">
    <name>unnamed1</name>
</geneLocation>
<dbReference type="PANTHER" id="PTHR30537:SF5">
    <property type="entry name" value="HTH-TYPE TRANSCRIPTIONAL ACTIVATOR TTDR-RELATED"/>
    <property type="match status" value="1"/>
</dbReference>
<keyword evidence="2" id="KW-0805">Transcription regulation</keyword>
<evidence type="ECO:0000256" key="4">
    <source>
        <dbReference type="ARBA" id="ARBA00023163"/>
    </source>
</evidence>
<evidence type="ECO:0000313" key="7">
    <source>
        <dbReference type="Proteomes" id="UP000509579"/>
    </source>
</evidence>
<dbReference type="PROSITE" id="PS50931">
    <property type="entry name" value="HTH_LYSR"/>
    <property type="match status" value="1"/>
</dbReference>
<keyword evidence="6" id="KW-0614">Plasmid</keyword>
<name>A0A6N1XC41_9BURK</name>
<comment type="similarity">
    <text evidence="1">Belongs to the LysR transcriptional regulatory family.</text>
</comment>
<evidence type="ECO:0000259" key="5">
    <source>
        <dbReference type="PROSITE" id="PS50931"/>
    </source>
</evidence>
<dbReference type="Proteomes" id="UP000509579">
    <property type="component" value="Plasmid unnamed1"/>
</dbReference>
<dbReference type="InterPro" id="IPR036388">
    <property type="entry name" value="WH-like_DNA-bd_sf"/>
</dbReference>
<gene>
    <name evidence="6" type="ORF">HUK68_20885</name>
</gene>
<proteinExistence type="inferred from homology"/>
<keyword evidence="3" id="KW-0238">DNA-binding</keyword>
<dbReference type="FunFam" id="1.10.10.10:FF:000001">
    <property type="entry name" value="LysR family transcriptional regulator"/>
    <property type="match status" value="1"/>
</dbReference>
<dbReference type="CDD" id="cd08422">
    <property type="entry name" value="PBP2_CrgA_like"/>
    <property type="match status" value="1"/>
</dbReference>
<evidence type="ECO:0000256" key="2">
    <source>
        <dbReference type="ARBA" id="ARBA00023015"/>
    </source>
</evidence>
<dbReference type="PANTHER" id="PTHR30537">
    <property type="entry name" value="HTH-TYPE TRANSCRIPTIONAL REGULATOR"/>
    <property type="match status" value="1"/>
</dbReference>